<dbReference type="Pfam" id="PF07796">
    <property type="entry name" value="DUF1638"/>
    <property type="match status" value="1"/>
</dbReference>
<gene>
    <name evidence="2" type="ORF">MSHOH_2306</name>
</gene>
<dbReference type="PATRIC" id="fig|1434110.4.peg.2949"/>
<evidence type="ECO:0000313" key="2">
    <source>
        <dbReference type="EMBL" id="AKB78789.1"/>
    </source>
</evidence>
<dbReference type="OrthoDB" id="53190at2157"/>
<dbReference type="STRING" id="1434110.MSHOH_2306"/>
<reference evidence="2 3" key="1">
    <citation type="submission" date="2014-07" db="EMBL/GenBank/DDBJ databases">
        <title>Methanogenic archaea and the global carbon cycle.</title>
        <authorList>
            <person name="Henriksen J.R."/>
            <person name="Luke J."/>
            <person name="Reinhart S."/>
            <person name="Benedict M.N."/>
            <person name="Youngblut N.D."/>
            <person name="Metcalf M.E."/>
            <person name="Whitaker R.J."/>
            <person name="Metcalf W.W."/>
        </authorList>
    </citation>
    <scope>NUCLEOTIDE SEQUENCE [LARGE SCALE GENOMIC DNA]</scope>
    <source>
        <strain evidence="2 3">HB-1</strain>
    </source>
</reference>
<organism evidence="2 3">
    <name type="scientific">Methanosarcina horonobensis HB-1 = JCM 15518</name>
    <dbReference type="NCBI Taxonomy" id="1434110"/>
    <lineage>
        <taxon>Archaea</taxon>
        <taxon>Methanobacteriati</taxon>
        <taxon>Methanobacteriota</taxon>
        <taxon>Stenosarchaea group</taxon>
        <taxon>Methanomicrobia</taxon>
        <taxon>Methanosarcinales</taxon>
        <taxon>Methanosarcinaceae</taxon>
        <taxon>Methanosarcina</taxon>
    </lineage>
</organism>
<dbReference type="InterPro" id="IPR012437">
    <property type="entry name" value="DUF1638"/>
</dbReference>
<dbReference type="HOGENOM" id="CLU_091961_0_0_2"/>
<protein>
    <recommendedName>
        <fullName evidence="1">DUF1638 domain-containing protein</fullName>
    </recommendedName>
</protein>
<accession>A0A0E3SAN7</accession>
<name>A0A0E3SAN7_9EURY</name>
<evidence type="ECO:0000259" key="1">
    <source>
        <dbReference type="Pfam" id="PF07796"/>
    </source>
</evidence>
<keyword evidence="3" id="KW-1185">Reference proteome</keyword>
<feature type="domain" description="DUF1638" evidence="1">
    <location>
        <begin position="106"/>
        <end position="273"/>
    </location>
</feature>
<proteinExistence type="predicted"/>
<dbReference type="Proteomes" id="UP000033101">
    <property type="component" value="Chromosome"/>
</dbReference>
<dbReference type="KEGG" id="mhor:MSHOH_2306"/>
<dbReference type="AlphaFoldDB" id="A0A0E3SAN7"/>
<evidence type="ECO:0000313" key="3">
    <source>
        <dbReference type="Proteomes" id="UP000033101"/>
    </source>
</evidence>
<sequence length="285" mass="32443">MPVLSIIACGMLEDELVHVLSKDCELKQLITVENQDNSGLLHKLKLKNCVPRRAFLDRVPMLLKDEGRPDLKAPAKFLTLFPFFKRMLEKRKLREEKKVTVVVNLLSMGLHANLETLKTEVYKNIREMAPFSDRILIFYGTCGHTFGKMEEDFAELRCPLSFLKDKNGEMIEDCISLALGGNEAYARCMLEFRGMGTIYLTPMWASSWKRLENKAKGRDFNNKYLKNSLYCTAAKIDTGLVNNSEFNANVKEFACKFDMKITDLKGSVEIAEQSYLAARNAVTGK</sequence>
<dbReference type="EMBL" id="CP009516">
    <property type="protein sequence ID" value="AKB78789.1"/>
    <property type="molecule type" value="Genomic_DNA"/>
</dbReference>